<keyword evidence="3" id="KW-1185">Reference proteome</keyword>
<evidence type="ECO:0000313" key="3">
    <source>
        <dbReference type="Proteomes" id="UP001296923"/>
    </source>
</evidence>
<reference evidence="2 3" key="1">
    <citation type="submission" date="2021-01" db="EMBL/GenBank/DDBJ databases">
        <title>Genome Sequencing of Type Strains.</title>
        <authorList>
            <person name="Lemaire J.F."/>
            <person name="Inderbitzin P."/>
            <person name="Collins S.B."/>
            <person name="Wespe N."/>
            <person name="Knight-Connoni V."/>
        </authorList>
    </citation>
    <scope>NUCLEOTIDE SEQUENCE [LARGE SCALE GENOMIC DNA]</scope>
    <source>
        <strain evidence="2 3">DSM 23009</strain>
    </source>
</reference>
<sequence length="341" mass="40168">MATPITIFKNDKVLFEATNIQEAARFLAEQMNTTISKCYDPIERGYVYNIPYTKEEDEYRFVAPIAMASKRRVELEERDHHNARRIWLVPANPSEYDLEGAFSQYEILDWKRSFNYENGDLLFLYVSGNVRKVRYKVEVIEGTVRRSDVYYNKMFWLDKEKFEDSKKWNWTRIRFIDEADTTGLSLEKLRNHGLKGNIQGSMKLTGELRDYIMSFFEKDLTKGYYPEEDAETLEEGQCKTITVNGYERNPIARKKCMEHYGVQCQVCDLNFETTYGDVGKDFIHVHHIKPLHEIQQGYIVDPVKDLIPICPNCHAMLHRKENGEYLTIEQLKERILNTSLC</sequence>
<keyword evidence="2" id="KW-0255">Endonuclease</keyword>
<accession>A0ABS2ZT74</accession>
<dbReference type="EMBL" id="JAFHKR010000039">
    <property type="protein sequence ID" value="MBN3555707.1"/>
    <property type="molecule type" value="Genomic_DNA"/>
</dbReference>
<gene>
    <name evidence="2" type="ORF">JYA63_15625</name>
</gene>
<dbReference type="Pfam" id="PF01844">
    <property type="entry name" value="HNH"/>
    <property type="match status" value="1"/>
</dbReference>
<dbReference type="RefSeq" id="WP_205726507.1">
    <property type="nucleotide sequence ID" value="NZ_JAFHKR010000039.1"/>
</dbReference>
<protein>
    <submittedName>
        <fullName evidence="2">HNH endonuclease</fullName>
    </submittedName>
</protein>
<feature type="domain" description="HNH" evidence="1">
    <location>
        <begin position="264"/>
        <end position="319"/>
    </location>
</feature>
<proteinExistence type="predicted"/>
<keyword evidence="2" id="KW-0378">Hydrolase</keyword>
<evidence type="ECO:0000259" key="1">
    <source>
        <dbReference type="Pfam" id="PF01844"/>
    </source>
</evidence>
<keyword evidence="2" id="KW-0540">Nuclease</keyword>
<name>A0ABS2ZT74_9BACL</name>
<organism evidence="2 3">
    <name type="scientific">Fictibacillus nanhaiensis</name>
    <dbReference type="NCBI Taxonomy" id="742169"/>
    <lineage>
        <taxon>Bacteria</taxon>
        <taxon>Bacillati</taxon>
        <taxon>Bacillota</taxon>
        <taxon>Bacilli</taxon>
        <taxon>Bacillales</taxon>
        <taxon>Fictibacillaceae</taxon>
        <taxon>Fictibacillus</taxon>
    </lineage>
</organism>
<dbReference type="InterPro" id="IPR002711">
    <property type="entry name" value="HNH"/>
</dbReference>
<comment type="caution">
    <text evidence="2">The sequence shown here is derived from an EMBL/GenBank/DDBJ whole genome shotgun (WGS) entry which is preliminary data.</text>
</comment>
<dbReference type="SUPFAM" id="SSF88697">
    <property type="entry name" value="PUA domain-like"/>
    <property type="match status" value="1"/>
</dbReference>
<dbReference type="GO" id="GO:0004519">
    <property type="term" value="F:endonuclease activity"/>
    <property type="evidence" value="ECO:0007669"/>
    <property type="project" value="UniProtKB-KW"/>
</dbReference>
<dbReference type="CDD" id="cd00085">
    <property type="entry name" value="HNHc"/>
    <property type="match status" value="1"/>
</dbReference>
<evidence type="ECO:0000313" key="2">
    <source>
        <dbReference type="EMBL" id="MBN3555707.1"/>
    </source>
</evidence>
<dbReference type="InterPro" id="IPR015947">
    <property type="entry name" value="PUA-like_sf"/>
</dbReference>
<dbReference type="InterPro" id="IPR003615">
    <property type="entry name" value="HNH_nuc"/>
</dbReference>
<dbReference type="Proteomes" id="UP001296923">
    <property type="component" value="Unassembled WGS sequence"/>
</dbReference>